<feature type="region of interest" description="Disordered" evidence="2">
    <location>
        <begin position="331"/>
        <end position="353"/>
    </location>
</feature>
<organism evidence="3 4">
    <name type="scientific">Clathrospora elynae</name>
    <dbReference type="NCBI Taxonomy" id="706981"/>
    <lineage>
        <taxon>Eukaryota</taxon>
        <taxon>Fungi</taxon>
        <taxon>Dikarya</taxon>
        <taxon>Ascomycota</taxon>
        <taxon>Pezizomycotina</taxon>
        <taxon>Dothideomycetes</taxon>
        <taxon>Pleosporomycetidae</taxon>
        <taxon>Pleosporales</taxon>
        <taxon>Diademaceae</taxon>
        <taxon>Clathrospora</taxon>
    </lineage>
</organism>
<feature type="coiled-coil region" evidence="1">
    <location>
        <begin position="39"/>
        <end position="66"/>
    </location>
</feature>
<evidence type="ECO:0000313" key="4">
    <source>
        <dbReference type="Proteomes" id="UP000800038"/>
    </source>
</evidence>
<accession>A0A6A5T2N1</accession>
<keyword evidence="1" id="KW-0175">Coiled coil</keyword>
<name>A0A6A5T2N1_9PLEO</name>
<dbReference type="OrthoDB" id="3763466at2759"/>
<reference evidence="3" key="1">
    <citation type="journal article" date="2020" name="Stud. Mycol.">
        <title>101 Dothideomycetes genomes: a test case for predicting lifestyles and emergence of pathogens.</title>
        <authorList>
            <person name="Haridas S."/>
            <person name="Albert R."/>
            <person name="Binder M."/>
            <person name="Bloem J."/>
            <person name="Labutti K."/>
            <person name="Salamov A."/>
            <person name="Andreopoulos B."/>
            <person name="Baker S."/>
            <person name="Barry K."/>
            <person name="Bills G."/>
            <person name="Bluhm B."/>
            <person name="Cannon C."/>
            <person name="Castanera R."/>
            <person name="Culley D."/>
            <person name="Daum C."/>
            <person name="Ezra D."/>
            <person name="Gonzalez J."/>
            <person name="Henrissat B."/>
            <person name="Kuo A."/>
            <person name="Liang C."/>
            <person name="Lipzen A."/>
            <person name="Lutzoni F."/>
            <person name="Magnuson J."/>
            <person name="Mondo S."/>
            <person name="Nolan M."/>
            <person name="Ohm R."/>
            <person name="Pangilinan J."/>
            <person name="Park H.-J."/>
            <person name="Ramirez L."/>
            <person name="Alfaro M."/>
            <person name="Sun H."/>
            <person name="Tritt A."/>
            <person name="Yoshinaga Y."/>
            <person name="Zwiers L.-H."/>
            <person name="Turgeon B."/>
            <person name="Goodwin S."/>
            <person name="Spatafora J."/>
            <person name="Crous P."/>
            <person name="Grigoriev I."/>
        </authorList>
    </citation>
    <scope>NUCLEOTIDE SEQUENCE</scope>
    <source>
        <strain evidence="3">CBS 161.51</strain>
    </source>
</reference>
<dbReference type="Proteomes" id="UP000800038">
    <property type="component" value="Unassembled WGS sequence"/>
</dbReference>
<dbReference type="EMBL" id="ML976001">
    <property type="protein sequence ID" value="KAF1946881.1"/>
    <property type="molecule type" value="Genomic_DNA"/>
</dbReference>
<evidence type="ECO:0000256" key="2">
    <source>
        <dbReference type="SAM" id="MobiDB-lite"/>
    </source>
</evidence>
<gene>
    <name evidence="3" type="ORF">EJ02DRAFT_199028</name>
</gene>
<evidence type="ECO:0000313" key="3">
    <source>
        <dbReference type="EMBL" id="KAF1946881.1"/>
    </source>
</evidence>
<protein>
    <submittedName>
        <fullName evidence="3">Uncharacterized protein</fullName>
    </submittedName>
</protein>
<keyword evidence="4" id="KW-1185">Reference proteome</keyword>
<sequence length="367" mass="42941">MLQRGTKRRRENSLERNLEKSHKRLCLVKWEELAIDRKIKKKDDAIRKVDQERETLQNDRRALRAEYAKLGITSLDAAARSYSQAWNLAFASTLLDRLPRELRDMVYAQIWSVDYIEENFMSMVGISKGLSRAKAVPHVVDTSYVGLEMGLEIVEAYYGHAVGNGMFEAQHLRDVDRLIDCDAFNVGVDPATVLREMGIKFHLDELADAKRNIDMEEVKRSFDRLLKVVKKKGFKLRIELSQRRIRLNVWPKFFDILRPILLAFEEGGADVAIQWSYTDHDWLYDVSLPLNDLIKQSNPKWKVDIQTALEYEETIEEQHREYLFEDEEDYDPEDYYTESNSESNSENDYDDDEDGFGYGFGTWLLII</sequence>
<proteinExistence type="predicted"/>
<dbReference type="AlphaFoldDB" id="A0A6A5T2N1"/>
<evidence type="ECO:0000256" key="1">
    <source>
        <dbReference type="SAM" id="Coils"/>
    </source>
</evidence>